<dbReference type="InterPro" id="IPR036589">
    <property type="entry name" value="HCY_dom_sf"/>
</dbReference>
<dbReference type="PANTHER" id="PTHR46015:SF1">
    <property type="entry name" value="HOMOCYSTEINE S-METHYLTRANSFERASE-LIKE ISOFORM 1"/>
    <property type="match status" value="1"/>
</dbReference>
<feature type="binding site" evidence="5">
    <location>
        <position position="383"/>
    </location>
    <ligand>
        <name>Zn(2+)</name>
        <dbReference type="ChEBI" id="CHEBI:29105"/>
    </ligand>
</feature>
<dbReference type="STRING" id="686832.A0A0C3C9D0"/>
<dbReference type="GO" id="GO:0046872">
    <property type="term" value="F:metal ion binding"/>
    <property type="evidence" value="ECO:0007669"/>
    <property type="project" value="UniProtKB-KW"/>
</dbReference>
<reference evidence="8" key="2">
    <citation type="submission" date="2015-01" db="EMBL/GenBank/DDBJ databases">
        <title>Evolutionary Origins and Diversification of the Mycorrhizal Mutualists.</title>
        <authorList>
            <consortium name="DOE Joint Genome Institute"/>
            <consortium name="Mycorrhizal Genomics Consortium"/>
            <person name="Kohler A."/>
            <person name="Kuo A."/>
            <person name="Nagy L.G."/>
            <person name="Floudas D."/>
            <person name="Copeland A."/>
            <person name="Barry K.W."/>
            <person name="Cichocki N."/>
            <person name="Veneault-Fourrey C."/>
            <person name="LaButti K."/>
            <person name="Lindquist E.A."/>
            <person name="Lipzen A."/>
            <person name="Lundell T."/>
            <person name="Morin E."/>
            <person name="Murat C."/>
            <person name="Riley R."/>
            <person name="Ohm R."/>
            <person name="Sun H."/>
            <person name="Tunlid A."/>
            <person name="Henrissat B."/>
            <person name="Grigoriev I.V."/>
            <person name="Hibbett D.S."/>
            <person name="Martin F."/>
        </authorList>
    </citation>
    <scope>NUCLEOTIDE SEQUENCE [LARGE SCALE GENOMIC DNA]</scope>
    <source>
        <strain evidence="8">h7</strain>
    </source>
</reference>
<feature type="binding site" evidence="5">
    <location>
        <position position="384"/>
    </location>
    <ligand>
        <name>Zn(2+)</name>
        <dbReference type="ChEBI" id="CHEBI:29105"/>
    </ligand>
</feature>
<dbReference type="Pfam" id="PF02574">
    <property type="entry name" value="S-methyl_trans"/>
    <property type="match status" value="1"/>
</dbReference>
<dbReference type="PANTHER" id="PTHR46015">
    <property type="entry name" value="ZGC:172121"/>
    <property type="match status" value="1"/>
</dbReference>
<keyword evidence="4 5" id="KW-0862">Zinc</keyword>
<sequence length="405" mass="44987">MKNFGDLSFDTLFKFTHSPVLLDGGFGTTLEDDLGVKISHSHLWSAQPLIDNEDSIIEAHLLFLRSGCKIISTATYQCSLETFKQAGLGLEQSKALMLQAVRLADRARTLFHSEAPDQKHETLPDHEGGRTLIALSLGPFGATLQPTQEFGGFYPPPYGPQKFNERGSNFNSFGESVYARRLAIDALADFHFQRLVIFLSDDNVWDSIDVLAFETIPLRREVIAIRKAIWRLHSTVQKLGKSPKPWWISCVFPDGESPNEGAAGGPRVQIDDLLEATFGDVEACPFPSPSGFGINCTLVKYIAPLSIRLRKYMQRAQMDNSHLWLILYPNGNDTYDEVTRSWRGPQTCDEMGWAEEVGAAVQEIMEAEGSSPKYFGGIIVGGCCKTSAKDIATLRYILDSQQSKI</sequence>
<evidence type="ECO:0000256" key="5">
    <source>
        <dbReference type="PROSITE-ProRule" id="PRU00333"/>
    </source>
</evidence>
<keyword evidence="3 5" id="KW-0479">Metal-binding</keyword>
<evidence type="ECO:0000256" key="3">
    <source>
        <dbReference type="ARBA" id="ARBA00022723"/>
    </source>
</evidence>
<evidence type="ECO:0000313" key="7">
    <source>
        <dbReference type="EMBL" id="KIM40166.1"/>
    </source>
</evidence>
<dbReference type="PROSITE" id="PS50970">
    <property type="entry name" value="HCY"/>
    <property type="match status" value="1"/>
</dbReference>
<dbReference type="Proteomes" id="UP000053424">
    <property type="component" value="Unassembled WGS sequence"/>
</dbReference>
<gene>
    <name evidence="7" type="ORF">M413DRAFT_172879</name>
</gene>
<dbReference type="GO" id="GO:0032259">
    <property type="term" value="P:methylation"/>
    <property type="evidence" value="ECO:0007669"/>
    <property type="project" value="UniProtKB-KW"/>
</dbReference>
<dbReference type="AlphaFoldDB" id="A0A0C3C9D0"/>
<evidence type="ECO:0000259" key="6">
    <source>
        <dbReference type="PROSITE" id="PS50970"/>
    </source>
</evidence>
<reference evidence="7 8" key="1">
    <citation type="submission" date="2014-04" db="EMBL/GenBank/DDBJ databases">
        <authorList>
            <consortium name="DOE Joint Genome Institute"/>
            <person name="Kuo A."/>
            <person name="Gay G."/>
            <person name="Dore J."/>
            <person name="Kohler A."/>
            <person name="Nagy L.G."/>
            <person name="Floudas D."/>
            <person name="Copeland A."/>
            <person name="Barry K.W."/>
            <person name="Cichocki N."/>
            <person name="Veneault-Fourrey C."/>
            <person name="LaButti K."/>
            <person name="Lindquist E.A."/>
            <person name="Lipzen A."/>
            <person name="Lundell T."/>
            <person name="Morin E."/>
            <person name="Murat C."/>
            <person name="Sun H."/>
            <person name="Tunlid A."/>
            <person name="Henrissat B."/>
            <person name="Grigoriev I.V."/>
            <person name="Hibbett D.S."/>
            <person name="Martin F."/>
            <person name="Nordberg H.P."/>
            <person name="Cantor M.N."/>
            <person name="Hua S.X."/>
        </authorList>
    </citation>
    <scope>NUCLEOTIDE SEQUENCE [LARGE SCALE GENOMIC DNA]</scope>
    <source>
        <strain evidence="8">h7</strain>
    </source>
</reference>
<comment type="cofactor">
    <cofactor evidence="5">
        <name>Zn(2+)</name>
        <dbReference type="ChEBI" id="CHEBI:29105"/>
    </cofactor>
</comment>
<accession>A0A0C3C9D0</accession>
<feature type="binding site" evidence="5">
    <location>
        <position position="296"/>
    </location>
    <ligand>
        <name>Zn(2+)</name>
        <dbReference type="ChEBI" id="CHEBI:29105"/>
    </ligand>
</feature>
<evidence type="ECO:0000256" key="1">
    <source>
        <dbReference type="ARBA" id="ARBA00022603"/>
    </source>
</evidence>
<dbReference type="InterPro" id="IPR003726">
    <property type="entry name" value="HCY_dom"/>
</dbReference>
<protein>
    <recommendedName>
        <fullName evidence="6">Hcy-binding domain-containing protein</fullName>
    </recommendedName>
</protein>
<name>A0A0C3C9D0_HEBCY</name>
<dbReference type="Gene3D" id="3.20.20.330">
    <property type="entry name" value="Homocysteine-binding-like domain"/>
    <property type="match status" value="1"/>
</dbReference>
<dbReference type="GO" id="GO:0008898">
    <property type="term" value="F:S-adenosylmethionine-homocysteine S-methyltransferase activity"/>
    <property type="evidence" value="ECO:0007669"/>
    <property type="project" value="TreeGrafter"/>
</dbReference>
<keyword evidence="1 5" id="KW-0489">Methyltransferase</keyword>
<dbReference type="OrthoDB" id="261426at2759"/>
<dbReference type="HOGENOM" id="CLU_004914_3_2_1"/>
<keyword evidence="2 5" id="KW-0808">Transferase</keyword>
<organism evidence="7 8">
    <name type="scientific">Hebeloma cylindrosporum</name>
    <dbReference type="NCBI Taxonomy" id="76867"/>
    <lineage>
        <taxon>Eukaryota</taxon>
        <taxon>Fungi</taxon>
        <taxon>Dikarya</taxon>
        <taxon>Basidiomycota</taxon>
        <taxon>Agaricomycotina</taxon>
        <taxon>Agaricomycetes</taxon>
        <taxon>Agaricomycetidae</taxon>
        <taxon>Agaricales</taxon>
        <taxon>Agaricineae</taxon>
        <taxon>Hymenogastraceae</taxon>
        <taxon>Hebeloma</taxon>
    </lineage>
</organism>
<feature type="domain" description="Hcy-binding" evidence="6">
    <location>
        <begin position="8"/>
        <end position="398"/>
    </location>
</feature>
<evidence type="ECO:0000256" key="4">
    <source>
        <dbReference type="ARBA" id="ARBA00022833"/>
    </source>
</evidence>
<dbReference type="EMBL" id="KN831783">
    <property type="protein sequence ID" value="KIM40166.1"/>
    <property type="molecule type" value="Genomic_DNA"/>
</dbReference>
<keyword evidence="8" id="KW-1185">Reference proteome</keyword>
<proteinExistence type="predicted"/>
<evidence type="ECO:0000256" key="2">
    <source>
        <dbReference type="ARBA" id="ARBA00022679"/>
    </source>
</evidence>
<dbReference type="GO" id="GO:0033528">
    <property type="term" value="P:S-methylmethionine cycle"/>
    <property type="evidence" value="ECO:0007669"/>
    <property type="project" value="TreeGrafter"/>
</dbReference>
<dbReference type="SUPFAM" id="SSF82282">
    <property type="entry name" value="Homocysteine S-methyltransferase"/>
    <property type="match status" value="1"/>
</dbReference>
<evidence type="ECO:0000313" key="8">
    <source>
        <dbReference type="Proteomes" id="UP000053424"/>
    </source>
</evidence>
<dbReference type="GO" id="GO:0009086">
    <property type="term" value="P:methionine biosynthetic process"/>
    <property type="evidence" value="ECO:0007669"/>
    <property type="project" value="TreeGrafter"/>
</dbReference>
<dbReference type="InterPro" id="IPR051486">
    <property type="entry name" value="Hcy_S-methyltransferase"/>
</dbReference>